<keyword evidence="3" id="KW-0472">Membrane</keyword>
<evidence type="ECO:0000313" key="4">
    <source>
        <dbReference type="EMBL" id="PWJ49303.1"/>
    </source>
</evidence>
<feature type="coiled-coil region" evidence="1">
    <location>
        <begin position="601"/>
        <end position="630"/>
    </location>
</feature>
<feature type="compositionally biased region" description="Basic and acidic residues" evidence="2">
    <location>
        <begin position="25"/>
        <end position="83"/>
    </location>
</feature>
<keyword evidence="3" id="KW-0812">Transmembrane</keyword>
<evidence type="ECO:0000313" key="5">
    <source>
        <dbReference type="Proteomes" id="UP000245880"/>
    </source>
</evidence>
<evidence type="ECO:0000256" key="2">
    <source>
        <dbReference type="SAM" id="MobiDB-lite"/>
    </source>
</evidence>
<accession>A0A315ZVR0</accession>
<feature type="coiled-coil region" evidence="1">
    <location>
        <begin position="215"/>
        <end position="251"/>
    </location>
</feature>
<feature type="region of interest" description="Disordered" evidence="2">
    <location>
        <begin position="24"/>
        <end position="84"/>
    </location>
</feature>
<keyword evidence="5" id="KW-1185">Reference proteome</keyword>
<dbReference type="AlphaFoldDB" id="A0A315ZVR0"/>
<keyword evidence="3" id="KW-1133">Transmembrane helix</keyword>
<evidence type="ECO:0000256" key="3">
    <source>
        <dbReference type="SAM" id="Phobius"/>
    </source>
</evidence>
<feature type="transmembrane region" description="Helical" evidence="3">
    <location>
        <begin position="462"/>
        <end position="481"/>
    </location>
</feature>
<protein>
    <submittedName>
        <fullName evidence="4">Uncharacterized protein</fullName>
    </submittedName>
</protein>
<dbReference type="Proteomes" id="UP000245880">
    <property type="component" value="Unassembled WGS sequence"/>
</dbReference>
<feature type="non-terminal residue" evidence="4">
    <location>
        <position position="1"/>
    </location>
</feature>
<comment type="caution">
    <text evidence="4">The sequence shown here is derived from an EMBL/GenBank/DDBJ whole genome shotgun (WGS) entry which is preliminary data.</text>
</comment>
<proteinExistence type="predicted"/>
<gene>
    <name evidence="4" type="ORF">CLV98_1471</name>
</gene>
<reference evidence="4 5" key="1">
    <citation type="submission" date="2018-03" db="EMBL/GenBank/DDBJ databases">
        <title>Genomic Encyclopedia of Archaeal and Bacterial Type Strains, Phase II (KMG-II): from individual species to whole genera.</title>
        <authorList>
            <person name="Goeker M."/>
        </authorList>
    </citation>
    <scope>NUCLEOTIDE SEQUENCE [LARGE SCALE GENOMIC DNA]</scope>
    <source>
        <strain evidence="4 5">DSM 100346</strain>
    </source>
</reference>
<sequence>NDKYLSDKKGQEGKTAAEIAAANKATKEKELADKAAAEKKDREAMLAAEKAAKARELASKQQENERHRKAEEAKNKAAAEKAAADQIKANSDALKTIQKMEEDASVKSIADDLARELVSLQLKNKRELERIAESKANLTIKAQWEKALNEQLVRDMDKVSSDFQKKQLEDERKRLAEVKKLEDDQRTDRQSKEFATQKTILDTQLSNERLSITQRQALKLQLIDLERRQELARIEEVAAKERAKANETSQQLLKLAGDDAAKKKQIETETAATLRSIDQQRIAQTDAANTKHQNDLKTVEAATLAARKENQQGFFNAIKALMNGDFDGFMDILNKKLGNEKAMNNERLQNWSQKGQEIVEGVKMGMELINKIGEAKTQKELANITKEKNAQLKSWEDKYEKGLVSKDEYEEAIDKINKDALRKEHEAKVAAWKREQRMQIGMALMNAAMAALKSLAMMGFPLGLIGVVASAALAAVQIGIIKSQQPPTMAKGGYIRNAGVPQGPRHGASYGDSGISLVNRETGQEVGEMEGEEPIMILSRNTYKNNRHTIDALLDSSLHKNGAPIHAAKGTVFGNDGGDYRELLEPLKYGQSYLFGSKKRKMEADAANQAAQAEAEAAEMQAQLDAELAAANAGLGDTGGYDANMDPYGSVEAGDPSGTTAATSAEIGRSQQMMDTIGKNTGETTAAVRELKSSVDNLAGKLDAVIGATNRAADGSWAAAGASNRAADAAAMAARNNV</sequence>
<dbReference type="EMBL" id="QGDT01000047">
    <property type="protein sequence ID" value="PWJ49303.1"/>
    <property type="molecule type" value="Genomic_DNA"/>
</dbReference>
<keyword evidence="1" id="KW-0175">Coiled coil</keyword>
<organism evidence="4 5">
    <name type="scientific">Dyadobacter jejuensis</name>
    <dbReference type="NCBI Taxonomy" id="1082580"/>
    <lineage>
        <taxon>Bacteria</taxon>
        <taxon>Pseudomonadati</taxon>
        <taxon>Bacteroidota</taxon>
        <taxon>Cytophagia</taxon>
        <taxon>Cytophagales</taxon>
        <taxon>Spirosomataceae</taxon>
        <taxon>Dyadobacter</taxon>
    </lineage>
</organism>
<evidence type="ECO:0000256" key="1">
    <source>
        <dbReference type="SAM" id="Coils"/>
    </source>
</evidence>
<name>A0A315ZVR0_9BACT</name>